<feature type="domain" description="TonB-dependent receptor plug" evidence="15">
    <location>
        <begin position="47"/>
        <end position="153"/>
    </location>
</feature>
<dbReference type="GO" id="GO:0009279">
    <property type="term" value="C:cell outer membrane"/>
    <property type="evidence" value="ECO:0007669"/>
    <property type="project" value="UniProtKB-SubCell"/>
</dbReference>
<dbReference type="Proteomes" id="UP000193450">
    <property type="component" value="Chromosome"/>
</dbReference>
<keyword evidence="9 11" id="KW-0472">Membrane</keyword>
<dbReference type="STRING" id="716816.BST96_03495"/>
<evidence type="ECO:0000256" key="1">
    <source>
        <dbReference type="ARBA" id="ARBA00004571"/>
    </source>
</evidence>
<sequence length="841" mass="92413">MLKKYLPRPAVGVGHSLATLTLAASPALAQDAIEEIIVTAQKQMETLQDVPISVTAFSEKDISNIVAQDIADIGVFAPNVQIDRGATQPRYTIRGISTSDFGVGADPAVGVYIDGVYVGRSGASKVAFNDIQRVEILNGPQGTLFGRNAAAGAVQYVTNKPVGEEQGWVRATLGNHDKRKLEGVYNLPLSDNLYWRTGALWNERDGDVDNIASGGASDFNGEDNWSINTALAWYPQDELEVILRMEYDEIESGARAQSSATLGPRDGAGTYGSDFDKVASDTPTYQERELFGLSLHVDWDRDDYVLSSISAYREFESSYREERDGSAEYLYSFDDENYEDNYSWSQEFRITTTSEGPLNFTAGFNYSYEDAQQTSSIYLSPSSFEKALWETIIGTPYAGNEGSGYQLAASIPYAAGGYAEFDRFYTTGAQALAGGEFKESFNVRGEYTSMAVFADASYAVTSDLDLTVGVRWTRDEKDFDRFVEYNKYGIGFGFPVQSILDDQGDLARDVNGNIDPFGGELGWYEDDESWEEVTPRAVLDYRINEDLLTYISYSEGYKAGGFNSVNMEAEAFDPENVTNVEVGFKSSWLDYTLRVNGAFFSYEYENLQKLEEKNGACAPGGVTTFEFDTFDVEGDGFELSTIWIPVSGLTLTFNTGTLDAEFTDRIIEKDDNGSCIEVDEKGKTFSESPDLNYSLGVNYAWVLSSGAELNFNAAYNFEEGTSRDACRVVIENDDGSVSVHRFDTVDGDFRRVGGGAGQPAPDVNSCADTPDSELLNLKVTYIAASGDWELATYVLNATDDHGDSQDPGGLGDSLATAFDDGSPTYSRTDPRLYGVEFKYNF</sequence>
<dbReference type="InterPro" id="IPR000531">
    <property type="entry name" value="Beta-barrel_TonB"/>
</dbReference>
<dbReference type="InterPro" id="IPR039426">
    <property type="entry name" value="TonB-dep_rcpt-like"/>
</dbReference>
<evidence type="ECO:0000256" key="5">
    <source>
        <dbReference type="ARBA" id="ARBA00022692"/>
    </source>
</evidence>
<evidence type="ECO:0008006" key="18">
    <source>
        <dbReference type="Google" id="ProtNLM"/>
    </source>
</evidence>
<accession>A0A1X9N7U8</accession>
<name>A0A1X9N7U8_9GAMM</name>
<dbReference type="InterPro" id="IPR036942">
    <property type="entry name" value="Beta-barrel_TonB_sf"/>
</dbReference>
<dbReference type="InterPro" id="IPR012910">
    <property type="entry name" value="Plug_dom"/>
</dbReference>
<evidence type="ECO:0000256" key="4">
    <source>
        <dbReference type="ARBA" id="ARBA00022496"/>
    </source>
</evidence>
<evidence type="ECO:0000256" key="10">
    <source>
        <dbReference type="ARBA" id="ARBA00023237"/>
    </source>
</evidence>
<evidence type="ECO:0000313" key="17">
    <source>
        <dbReference type="Proteomes" id="UP000193450"/>
    </source>
</evidence>
<evidence type="ECO:0000256" key="3">
    <source>
        <dbReference type="ARBA" id="ARBA00022452"/>
    </source>
</evidence>
<evidence type="ECO:0000313" key="16">
    <source>
        <dbReference type="EMBL" id="ARN73251.1"/>
    </source>
</evidence>
<dbReference type="OrthoDB" id="7051185at2"/>
<proteinExistence type="inferred from homology"/>
<evidence type="ECO:0000256" key="8">
    <source>
        <dbReference type="ARBA" id="ARBA00023077"/>
    </source>
</evidence>
<dbReference type="GO" id="GO:0006826">
    <property type="term" value="P:iron ion transport"/>
    <property type="evidence" value="ECO:0007669"/>
    <property type="project" value="UniProtKB-KW"/>
</dbReference>
<keyword evidence="5 11" id="KW-0812">Transmembrane</keyword>
<evidence type="ECO:0000259" key="14">
    <source>
        <dbReference type="Pfam" id="PF00593"/>
    </source>
</evidence>
<keyword evidence="6" id="KW-0408">Iron</keyword>
<keyword evidence="2 11" id="KW-0813">Transport</keyword>
<feature type="domain" description="TonB-dependent receptor-like beta-barrel" evidence="14">
    <location>
        <begin position="280"/>
        <end position="796"/>
    </location>
</feature>
<keyword evidence="8 12" id="KW-0798">TonB box</keyword>
<comment type="similarity">
    <text evidence="11 12">Belongs to the TonB-dependent receptor family.</text>
</comment>
<keyword evidence="10 11" id="KW-0998">Cell outer membrane</keyword>
<organism evidence="16 17">
    <name type="scientific">Oceanicoccus sagamiensis</name>
    <dbReference type="NCBI Taxonomy" id="716816"/>
    <lineage>
        <taxon>Bacteria</taxon>
        <taxon>Pseudomonadati</taxon>
        <taxon>Pseudomonadota</taxon>
        <taxon>Gammaproteobacteria</taxon>
        <taxon>Cellvibrionales</taxon>
        <taxon>Spongiibacteraceae</taxon>
        <taxon>Oceanicoccus</taxon>
    </lineage>
</organism>
<evidence type="ECO:0000256" key="2">
    <source>
        <dbReference type="ARBA" id="ARBA00022448"/>
    </source>
</evidence>
<evidence type="ECO:0000256" key="11">
    <source>
        <dbReference type="PROSITE-ProRule" id="PRU01360"/>
    </source>
</evidence>
<dbReference type="KEGG" id="osg:BST96_03495"/>
<dbReference type="SUPFAM" id="SSF56935">
    <property type="entry name" value="Porins"/>
    <property type="match status" value="1"/>
</dbReference>
<keyword evidence="17" id="KW-1185">Reference proteome</keyword>
<gene>
    <name evidence="16" type="ORF">BST96_03495</name>
</gene>
<dbReference type="PROSITE" id="PS52016">
    <property type="entry name" value="TONB_DEPENDENT_REC_3"/>
    <property type="match status" value="1"/>
</dbReference>
<evidence type="ECO:0000256" key="6">
    <source>
        <dbReference type="ARBA" id="ARBA00023004"/>
    </source>
</evidence>
<dbReference type="AlphaFoldDB" id="A0A1X9N7U8"/>
<feature type="signal peptide" evidence="13">
    <location>
        <begin position="1"/>
        <end position="29"/>
    </location>
</feature>
<dbReference type="RefSeq" id="WP_085757360.1">
    <property type="nucleotide sequence ID" value="NZ_CP019343.1"/>
</dbReference>
<dbReference type="EMBL" id="CP019343">
    <property type="protein sequence ID" value="ARN73251.1"/>
    <property type="molecule type" value="Genomic_DNA"/>
</dbReference>
<evidence type="ECO:0000256" key="7">
    <source>
        <dbReference type="ARBA" id="ARBA00023065"/>
    </source>
</evidence>
<feature type="chain" id="PRO_5012801563" description="TonB-dependent receptor" evidence="13">
    <location>
        <begin position="30"/>
        <end position="841"/>
    </location>
</feature>
<dbReference type="Gene3D" id="2.40.170.20">
    <property type="entry name" value="TonB-dependent receptor, beta-barrel domain"/>
    <property type="match status" value="2"/>
</dbReference>
<evidence type="ECO:0000256" key="12">
    <source>
        <dbReference type="RuleBase" id="RU003357"/>
    </source>
</evidence>
<dbReference type="PANTHER" id="PTHR32552:SF81">
    <property type="entry name" value="TONB-DEPENDENT OUTER MEMBRANE RECEPTOR"/>
    <property type="match status" value="1"/>
</dbReference>
<keyword evidence="4" id="KW-0410">Iron transport</keyword>
<dbReference type="Pfam" id="PF00593">
    <property type="entry name" value="TonB_dep_Rec_b-barrel"/>
    <property type="match status" value="1"/>
</dbReference>
<comment type="subcellular location">
    <subcellularLocation>
        <location evidence="1 11">Cell outer membrane</location>
        <topology evidence="1 11">Multi-pass membrane protein</topology>
    </subcellularLocation>
</comment>
<keyword evidence="13" id="KW-0732">Signal</keyword>
<protein>
    <recommendedName>
        <fullName evidence="18">TonB-dependent receptor</fullName>
    </recommendedName>
</protein>
<keyword evidence="3 11" id="KW-1134">Transmembrane beta strand</keyword>
<reference evidence="16 17" key="1">
    <citation type="submission" date="2016-11" db="EMBL/GenBank/DDBJ databases">
        <title>Trade-off between light-utilization and light-protection in marine flavobacteria.</title>
        <authorList>
            <person name="Kumagai Y."/>
        </authorList>
    </citation>
    <scope>NUCLEOTIDE SEQUENCE [LARGE SCALE GENOMIC DNA]</scope>
    <source>
        <strain evidence="16 17">NBRC 107125</strain>
    </source>
</reference>
<dbReference type="PANTHER" id="PTHR32552">
    <property type="entry name" value="FERRICHROME IRON RECEPTOR-RELATED"/>
    <property type="match status" value="1"/>
</dbReference>
<evidence type="ECO:0000256" key="9">
    <source>
        <dbReference type="ARBA" id="ARBA00023136"/>
    </source>
</evidence>
<evidence type="ECO:0000259" key="15">
    <source>
        <dbReference type="Pfam" id="PF07715"/>
    </source>
</evidence>
<dbReference type="Pfam" id="PF07715">
    <property type="entry name" value="Plug"/>
    <property type="match status" value="1"/>
</dbReference>
<keyword evidence="7" id="KW-0406">Ion transport</keyword>
<evidence type="ECO:0000256" key="13">
    <source>
        <dbReference type="SAM" id="SignalP"/>
    </source>
</evidence>